<dbReference type="Gene3D" id="1.10.287.110">
    <property type="entry name" value="DnaJ domain"/>
    <property type="match status" value="1"/>
</dbReference>
<dbReference type="InterPro" id="IPR002939">
    <property type="entry name" value="DnaJ_C"/>
</dbReference>
<evidence type="ECO:0000256" key="1">
    <source>
        <dbReference type="ARBA" id="ARBA00022490"/>
    </source>
</evidence>
<evidence type="ECO:0000256" key="9">
    <source>
        <dbReference type="HAMAP-Rule" id="MF_01152"/>
    </source>
</evidence>
<keyword evidence="7 9" id="KW-0346">Stress response</keyword>
<dbReference type="Gene3D" id="2.10.230.10">
    <property type="entry name" value="Heat shock protein DnaJ, cysteine-rich domain"/>
    <property type="match status" value="1"/>
</dbReference>
<dbReference type="InterPro" id="IPR036410">
    <property type="entry name" value="HSP_DnaJ_Cys-rich_dom_sf"/>
</dbReference>
<dbReference type="NCBIfam" id="TIGR02349">
    <property type="entry name" value="DnaJ_bact"/>
    <property type="match status" value="1"/>
</dbReference>
<evidence type="ECO:0000259" key="11">
    <source>
        <dbReference type="PROSITE" id="PS50076"/>
    </source>
</evidence>
<dbReference type="HAMAP" id="MF_01152">
    <property type="entry name" value="DnaJ"/>
    <property type="match status" value="1"/>
</dbReference>
<keyword evidence="4 9" id="KW-0677">Repeat</keyword>
<dbReference type="CDD" id="cd06257">
    <property type="entry name" value="DnaJ"/>
    <property type="match status" value="1"/>
</dbReference>
<feature type="binding site" evidence="9">
    <location>
        <position position="161"/>
    </location>
    <ligand>
        <name>Zn(2+)</name>
        <dbReference type="ChEBI" id="CHEBI:29105"/>
        <label>2</label>
    </ligand>
</feature>
<feature type="binding site" evidence="9">
    <location>
        <position position="204"/>
    </location>
    <ligand>
        <name>Zn(2+)</name>
        <dbReference type="ChEBI" id="CHEBI:29105"/>
        <label>1</label>
    </ligand>
</feature>
<dbReference type="InterPro" id="IPR001305">
    <property type="entry name" value="HSP_DnaJ_Cys-rich_dom"/>
</dbReference>
<accession>A0ABT1SBB1</accession>
<comment type="similarity">
    <text evidence="9">Belongs to the DnaJ family.</text>
</comment>
<proteinExistence type="inferred from homology"/>
<evidence type="ECO:0000256" key="8">
    <source>
        <dbReference type="ARBA" id="ARBA00023186"/>
    </source>
</evidence>
<keyword evidence="2 9" id="KW-0235">DNA replication</keyword>
<dbReference type="Proteomes" id="UP001524478">
    <property type="component" value="Unassembled WGS sequence"/>
</dbReference>
<comment type="subunit">
    <text evidence="9">Homodimer.</text>
</comment>
<evidence type="ECO:0000256" key="10">
    <source>
        <dbReference type="PROSITE-ProRule" id="PRU00546"/>
    </source>
</evidence>
<feature type="domain" description="J" evidence="11">
    <location>
        <begin position="3"/>
        <end position="68"/>
    </location>
</feature>
<dbReference type="InterPro" id="IPR012724">
    <property type="entry name" value="DnaJ"/>
</dbReference>
<feature type="repeat" description="CXXCXGXG motif" evidence="9">
    <location>
        <begin position="201"/>
        <end position="208"/>
    </location>
</feature>
<evidence type="ECO:0000256" key="3">
    <source>
        <dbReference type="ARBA" id="ARBA00022723"/>
    </source>
</evidence>
<name>A0ABT1SBB1_9FIRM</name>
<dbReference type="InterPro" id="IPR001623">
    <property type="entry name" value="DnaJ_domain"/>
</dbReference>
<evidence type="ECO:0000313" key="13">
    <source>
        <dbReference type="EMBL" id="MCQ4923761.1"/>
    </source>
</evidence>
<evidence type="ECO:0000259" key="12">
    <source>
        <dbReference type="PROSITE" id="PS51188"/>
    </source>
</evidence>
<dbReference type="SUPFAM" id="SSF49493">
    <property type="entry name" value="HSP40/DnaJ peptide-binding domain"/>
    <property type="match status" value="2"/>
</dbReference>
<feature type="binding site" evidence="9">
    <location>
        <position position="164"/>
    </location>
    <ligand>
        <name>Zn(2+)</name>
        <dbReference type="ChEBI" id="CHEBI:29105"/>
        <label>2</label>
    </ligand>
</feature>
<dbReference type="InterPro" id="IPR018253">
    <property type="entry name" value="DnaJ_domain_CS"/>
</dbReference>
<feature type="zinc finger region" description="CR-type" evidence="10">
    <location>
        <begin position="131"/>
        <end position="213"/>
    </location>
</feature>
<feature type="repeat" description="CXXCXGXG motif" evidence="9">
    <location>
        <begin position="144"/>
        <end position="151"/>
    </location>
</feature>
<keyword evidence="13" id="KW-0560">Oxidoreductase</keyword>
<keyword evidence="6 9" id="KW-0862">Zinc</keyword>
<keyword evidence="1 9" id="KW-0963">Cytoplasm</keyword>
<dbReference type="SUPFAM" id="SSF46565">
    <property type="entry name" value="Chaperone J-domain"/>
    <property type="match status" value="1"/>
</dbReference>
<comment type="function">
    <text evidence="9">Participates actively in the response to hyperosmotic and heat shock by preventing the aggregation of stress-denatured proteins and by disaggregating proteins, also in an autonomous, DnaK-independent fashion. Unfolded proteins bind initially to DnaJ; upon interaction with the DnaJ-bound protein, DnaK hydrolyzes its bound ATP, resulting in the formation of a stable complex. GrpE releases ADP from DnaK; ATP binding to DnaK triggers the release of the substrate protein, thus completing the reaction cycle. Several rounds of ATP-dependent interactions between DnaJ, DnaK and GrpE are required for fully efficient folding. Also involved, together with DnaK and GrpE, in the DNA replication of plasmids through activation of initiation proteins.</text>
</comment>
<dbReference type="CDD" id="cd10719">
    <property type="entry name" value="DnaJ_zf"/>
    <property type="match status" value="1"/>
</dbReference>
<dbReference type="PROSITE" id="PS51188">
    <property type="entry name" value="ZF_CR"/>
    <property type="match status" value="1"/>
</dbReference>
<comment type="subcellular location">
    <subcellularLocation>
        <location evidence="9">Cytoplasm</location>
    </subcellularLocation>
</comment>
<dbReference type="InterPro" id="IPR008971">
    <property type="entry name" value="HSP40/DnaJ_pept-bd"/>
</dbReference>
<dbReference type="Gene3D" id="2.60.260.20">
    <property type="entry name" value="Urease metallochaperone UreE, N-terminal domain"/>
    <property type="match status" value="2"/>
</dbReference>
<dbReference type="SUPFAM" id="SSF57938">
    <property type="entry name" value="DnaJ/Hsp40 cysteine-rich domain"/>
    <property type="match status" value="1"/>
</dbReference>
<gene>
    <name evidence="9 13" type="primary">dnaJ</name>
    <name evidence="13" type="ORF">NE686_11730</name>
</gene>
<dbReference type="PROSITE" id="PS00636">
    <property type="entry name" value="DNAJ_1"/>
    <property type="match status" value="1"/>
</dbReference>
<comment type="domain">
    <text evidence="9">The J domain is necessary and sufficient to stimulate DnaK ATPase activity. Zinc center 1 plays an important role in the autonomous, DnaK-independent chaperone activity of DnaJ. Zinc center 2 is essential for interaction with DnaK and for DnaJ activity.</text>
</comment>
<evidence type="ECO:0000256" key="2">
    <source>
        <dbReference type="ARBA" id="ARBA00022705"/>
    </source>
</evidence>
<evidence type="ECO:0000256" key="4">
    <source>
        <dbReference type="ARBA" id="ARBA00022737"/>
    </source>
</evidence>
<dbReference type="SMART" id="SM00271">
    <property type="entry name" value="DnaJ"/>
    <property type="match status" value="1"/>
</dbReference>
<dbReference type="PANTHER" id="PTHR43096">
    <property type="entry name" value="DNAJ HOMOLOG 1, MITOCHONDRIAL-RELATED"/>
    <property type="match status" value="1"/>
</dbReference>
<dbReference type="EMBL" id="JANGAC010000008">
    <property type="protein sequence ID" value="MCQ4923761.1"/>
    <property type="molecule type" value="Genomic_DNA"/>
</dbReference>
<dbReference type="Pfam" id="PF00226">
    <property type="entry name" value="DnaJ"/>
    <property type="match status" value="1"/>
</dbReference>
<dbReference type="PANTHER" id="PTHR43096:SF48">
    <property type="entry name" value="CHAPERONE PROTEIN DNAJ"/>
    <property type="match status" value="1"/>
</dbReference>
<feature type="binding site" evidence="9">
    <location>
        <position position="187"/>
    </location>
    <ligand>
        <name>Zn(2+)</name>
        <dbReference type="ChEBI" id="CHEBI:29105"/>
        <label>2</label>
    </ligand>
</feature>
<keyword evidence="3 9" id="KW-0479">Metal-binding</keyword>
<feature type="binding site" evidence="9">
    <location>
        <position position="147"/>
    </location>
    <ligand>
        <name>Zn(2+)</name>
        <dbReference type="ChEBI" id="CHEBI:29105"/>
        <label>1</label>
    </ligand>
</feature>
<dbReference type="NCBIfam" id="NF008035">
    <property type="entry name" value="PRK10767.1"/>
    <property type="match status" value="1"/>
</dbReference>
<feature type="binding site" evidence="9">
    <location>
        <position position="144"/>
    </location>
    <ligand>
        <name>Zn(2+)</name>
        <dbReference type="ChEBI" id="CHEBI:29105"/>
        <label>1</label>
    </ligand>
</feature>
<reference evidence="13 14" key="1">
    <citation type="submission" date="2022-06" db="EMBL/GenBank/DDBJ databases">
        <title>Isolation of gut microbiota from human fecal samples.</title>
        <authorList>
            <person name="Pamer E.G."/>
            <person name="Barat B."/>
            <person name="Waligurski E."/>
            <person name="Medina S."/>
            <person name="Paddock L."/>
            <person name="Mostad J."/>
        </authorList>
    </citation>
    <scope>NUCLEOTIDE SEQUENCE [LARGE SCALE GENOMIC DNA]</scope>
    <source>
        <strain evidence="13 14">DFI.7.95</strain>
    </source>
</reference>
<dbReference type="PRINTS" id="PR00625">
    <property type="entry name" value="JDOMAIN"/>
</dbReference>
<feature type="repeat" description="CXXCXGXG motif" evidence="9">
    <location>
        <begin position="187"/>
        <end position="194"/>
    </location>
</feature>
<keyword evidence="8 9" id="KW-0143">Chaperone</keyword>
<dbReference type="RefSeq" id="WP_256311644.1">
    <property type="nucleotide sequence ID" value="NZ_JANGAC010000008.1"/>
</dbReference>
<feature type="binding site" evidence="9">
    <location>
        <position position="201"/>
    </location>
    <ligand>
        <name>Zn(2+)</name>
        <dbReference type="ChEBI" id="CHEBI:29105"/>
        <label>1</label>
    </ligand>
</feature>
<feature type="repeat" description="CXXCXGXG motif" evidence="9">
    <location>
        <begin position="161"/>
        <end position="168"/>
    </location>
</feature>
<dbReference type="Pfam" id="PF00684">
    <property type="entry name" value="DnaJ_CXXCXGXG"/>
    <property type="match status" value="1"/>
</dbReference>
<evidence type="ECO:0000313" key="14">
    <source>
        <dbReference type="Proteomes" id="UP001524478"/>
    </source>
</evidence>
<evidence type="ECO:0000256" key="5">
    <source>
        <dbReference type="ARBA" id="ARBA00022771"/>
    </source>
</evidence>
<evidence type="ECO:0000256" key="7">
    <source>
        <dbReference type="ARBA" id="ARBA00023016"/>
    </source>
</evidence>
<dbReference type="PROSITE" id="PS50076">
    <property type="entry name" value="DNAJ_2"/>
    <property type="match status" value="1"/>
</dbReference>
<dbReference type="CDD" id="cd10747">
    <property type="entry name" value="DnaJ_C"/>
    <property type="match status" value="1"/>
</dbReference>
<evidence type="ECO:0000256" key="6">
    <source>
        <dbReference type="ARBA" id="ARBA00022833"/>
    </source>
</evidence>
<dbReference type="GO" id="GO:0016491">
    <property type="term" value="F:oxidoreductase activity"/>
    <property type="evidence" value="ECO:0007669"/>
    <property type="project" value="UniProtKB-KW"/>
</dbReference>
<sequence length="372" mass="40917">MRDYYEILGLNKDASEDEIKKAYRSLAKKYHPDLNPDNKEAEAKFKEANAAYEILSDPEKRSRYDRFGHAGVDPQAGGFGEGFGGFGDIFEDIFDIFGGGGFSRGSRKTGPVRGADLRYNLNLEFKEAVFGVEREIQVRRTENCETCGGTGAKSGTGKETCSTCKGRGEVRYAQQTPFGQFVRTSTCDVCNGTGEIIKDKCNTCGGSGKEIKTKKMKVKIPAGVDTGSIISMREEGEAGDRGGPNGDLYIYINVAEDPIFKRSGNNIYLTVPISFTEAALGAEIQVPTLEGITNHTIQEGTQTGTEFRLKNMGVPNLKGYGRGDLFFTVEVKVPTKLTDRQKELLRDFANETGENIKEHKKGFFDKVKDAFN</sequence>
<protein>
    <recommendedName>
        <fullName evidence="9">Chaperone protein DnaJ</fullName>
    </recommendedName>
</protein>
<comment type="cofactor">
    <cofactor evidence="9">
        <name>Zn(2+)</name>
        <dbReference type="ChEBI" id="CHEBI:29105"/>
    </cofactor>
    <text evidence="9">Binds 2 Zn(2+) ions per monomer.</text>
</comment>
<dbReference type="Pfam" id="PF01556">
    <property type="entry name" value="DnaJ_C"/>
    <property type="match status" value="1"/>
</dbReference>
<organism evidence="13 14">
    <name type="scientific">Tissierella carlieri</name>
    <dbReference type="NCBI Taxonomy" id="689904"/>
    <lineage>
        <taxon>Bacteria</taxon>
        <taxon>Bacillati</taxon>
        <taxon>Bacillota</taxon>
        <taxon>Tissierellia</taxon>
        <taxon>Tissierellales</taxon>
        <taxon>Tissierellaceae</taxon>
        <taxon>Tissierella</taxon>
    </lineage>
</organism>
<feature type="domain" description="CR-type" evidence="12">
    <location>
        <begin position="131"/>
        <end position="213"/>
    </location>
</feature>
<keyword evidence="14" id="KW-1185">Reference proteome</keyword>
<feature type="binding site" evidence="9">
    <location>
        <position position="190"/>
    </location>
    <ligand>
        <name>Zn(2+)</name>
        <dbReference type="ChEBI" id="CHEBI:29105"/>
        <label>2</label>
    </ligand>
</feature>
<comment type="caution">
    <text evidence="13">The sequence shown here is derived from an EMBL/GenBank/DDBJ whole genome shotgun (WGS) entry which is preliminary data.</text>
</comment>
<dbReference type="InterPro" id="IPR036869">
    <property type="entry name" value="J_dom_sf"/>
</dbReference>
<keyword evidence="5 9" id="KW-0863">Zinc-finger</keyword>